<dbReference type="AlphaFoldDB" id="A0A381SHK9"/>
<sequence length="55" mass="5955">MPDDSDMDLTIKLGAFPIYVLAPMNTAPAEMANKVLDISPIRRTGSPPAVLKNTR</sequence>
<protein>
    <submittedName>
        <fullName evidence="1">Uncharacterized protein</fullName>
    </submittedName>
</protein>
<evidence type="ECO:0000313" key="1">
    <source>
        <dbReference type="EMBL" id="SVA02939.1"/>
    </source>
</evidence>
<gene>
    <name evidence="1" type="ORF">METZ01_LOCUS55793</name>
</gene>
<name>A0A381SHK9_9ZZZZ</name>
<dbReference type="EMBL" id="UINC01003057">
    <property type="protein sequence ID" value="SVA02939.1"/>
    <property type="molecule type" value="Genomic_DNA"/>
</dbReference>
<accession>A0A381SHK9</accession>
<organism evidence="1">
    <name type="scientific">marine metagenome</name>
    <dbReference type="NCBI Taxonomy" id="408172"/>
    <lineage>
        <taxon>unclassified sequences</taxon>
        <taxon>metagenomes</taxon>
        <taxon>ecological metagenomes</taxon>
    </lineage>
</organism>
<reference evidence="1" key="1">
    <citation type="submission" date="2018-05" db="EMBL/GenBank/DDBJ databases">
        <authorList>
            <person name="Lanie J.A."/>
            <person name="Ng W.-L."/>
            <person name="Kazmierczak K.M."/>
            <person name="Andrzejewski T.M."/>
            <person name="Davidsen T.M."/>
            <person name="Wayne K.J."/>
            <person name="Tettelin H."/>
            <person name="Glass J.I."/>
            <person name="Rusch D."/>
            <person name="Podicherti R."/>
            <person name="Tsui H.-C.T."/>
            <person name="Winkler M.E."/>
        </authorList>
    </citation>
    <scope>NUCLEOTIDE SEQUENCE</scope>
</reference>
<proteinExistence type="predicted"/>